<dbReference type="Proteomes" id="UP000002866">
    <property type="component" value="Chromosome 7"/>
</dbReference>
<protein>
    <recommendedName>
        <fullName evidence="8">Transcriptional regulatory protein</fullName>
    </recommendedName>
</protein>
<dbReference type="InParanoid" id="I2H6K6"/>
<evidence type="ECO:0000256" key="1">
    <source>
        <dbReference type="ARBA" id="ARBA00004173"/>
    </source>
</evidence>
<dbReference type="InterPro" id="IPR002876">
    <property type="entry name" value="Transcrip_reg_TACO1-like"/>
</dbReference>
<dbReference type="GO" id="GO:0032543">
    <property type="term" value="P:mitochondrial translation"/>
    <property type="evidence" value="ECO:0007669"/>
    <property type="project" value="EnsemblFungi"/>
</dbReference>
<dbReference type="KEGG" id="tbl:TBLA_0G00590"/>
<gene>
    <name evidence="6" type="primary">TBLA0G00590</name>
    <name evidence="6" type="ORF">TBLA_0G00590</name>
</gene>
<dbReference type="Pfam" id="PF01709">
    <property type="entry name" value="Transcrip_reg"/>
    <property type="match status" value="1"/>
</dbReference>
<evidence type="ECO:0000313" key="6">
    <source>
        <dbReference type="EMBL" id="CCH62008.1"/>
    </source>
</evidence>
<feature type="domain" description="TACO1/YebC-like N-terminal" evidence="5">
    <location>
        <begin position="27"/>
        <end position="99"/>
    </location>
</feature>
<dbReference type="FunCoup" id="I2H6K6">
    <property type="interactions" value="324"/>
</dbReference>
<dbReference type="Pfam" id="PF20772">
    <property type="entry name" value="TACO1_YebC_N"/>
    <property type="match status" value="1"/>
</dbReference>
<evidence type="ECO:0000256" key="2">
    <source>
        <dbReference type="ARBA" id="ARBA00008724"/>
    </source>
</evidence>
<dbReference type="RefSeq" id="XP_004181527.1">
    <property type="nucleotide sequence ID" value="XM_004181479.1"/>
</dbReference>
<dbReference type="STRING" id="1071380.I2H6K6"/>
<sequence length="292" mass="31923">MLVRAIRSSLKQRGFHSAHGVVWSGHNKWSTIKHDKAKNDANRNKIINKCANQIALSIKLGGGSTDPALNMRLNAAITSALKNNVTKRVIENAIKKGSGASGDSGNNLESCTYEIMGPGGVAMVVEAATDNKNRTIGFVRSLTNKANASMSPTLYMFDARGRIVVEPPAHLLGNDEGVLESILELDDIVDVNKNEEDEETSKDDTTTSSEDNAPEKYTVITEPTDTNTVSSNLQKLGFNLQDVRIVQVAQEATQIDPSEETFEKIKRFVDQLQDIDEITDIYTNIRGCPFSP</sequence>
<dbReference type="InterPro" id="IPR048300">
    <property type="entry name" value="TACO1_YebC-like_2nd/3rd_dom"/>
</dbReference>
<comment type="similarity">
    <text evidence="2">Belongs to the TACO1 family.</text>
</comment>
<feature type="region of interest" description="Disordered" evidence="3">
    <location>
        <begin position="190"/>
        <end position="214"/>
    </location>
</feature>
<accession>I2H6K6</accession>
<dbReference type="OMA" id="FGPGGCM"/>
<dbReference type="OrthoDB" id="2017544at2759"/>
<dbReference type="InterPro" id="IPR026564">
    <property type="entry name" value="Transcrip_reg_TACO1-like_dom3"/>
</dbReference>
<evidence type="ECO:0008006" key="8">
    <source>
        <dbReference type="Google" id="ProtNLM"/>
    </source>
</evidence>
<dbReference type="Gene3D" id="1.10.10.200">
    <property type="match status" value="1"/>
</dbReference>
<evidence type="ECO:0000256" key="3">
    <source>
        <dbReference type="SAM" id="MobiDB-lite"/>
    </source>
</evidence>
<keyword evidence="7" id="KW-1185">Reference proteome</keyword>
<feature type="domain" description="TACO1/YebC-like second and third" evidence="4">
    <location>
        <begin position="108"/>
        <end position="285"/>
    </location>
</feature>
<dbReference type="HOGENOM" id="CLU_062974_1_0_1"/>
<dbReference type="PANTHER" id="PTHR12532">
    <property type="entry name" value="TRANSLATIONAL ACTIVATOR OF CYTOCHROME C OXIDASE 1"/>
    <property type="match status" value="1"/>
</dbReference>
<name>I2H6K6_HENB6</name>
<reference evidence="6 7" key="1">
    <citation type="journal article" date="2011" name="Proc. Natl. Acad. Sci. U.S.A.">
        <title>Evolutionary erosion of yeast sex chromosomes by mating-type switching accidents.</title>
        <authorList>
            <person name="Gordon J.L."/>
            <person name="Armisen D."/>
            <person name="Proux-Wera E."/>
            <person name="Oheigeartaigh S.S."/>
            <person name="Byrne K.P."/>
            <person name="Wolfe K.H."/>
        </authorList>
    </citation>
    <scope>NUCLEOTIDE SEQUENCE [LARGE SCALE GENOMIC DNA]</scope>
    <source>
        <strain evidence="7">ATCC 34711 / CBS 6284 / DSM 70876 / NBRC 10599 / NRRL Y-10934 / UCD 77-7</strain>
    </source>
</reference>
<dbReference type="SUPFAM" id="SSF75625">
    <property type="entry name" value="YebC-like"/>
    <property type="match status" value="1"/>
</dbReference>
<dbReference type="eggNOG" id="KOG2972">
    <property type="taxonomic scope" value="Eukaryota"/>
</dbReference>
<proteinExistence type="inferred from homology"/>
<dbReference type="FunFam" id="1.10.10.200:FF:000002">
    <property type="entry name" value="Probable transcriptional regulatory protein CLM62_37755"/>
    <property type="match status" value="1"/>
</dbReference>
<dbReference type="Gene3D" id="3.30.70.980">
    <property type="match status" value="2"/>
</dbReference>
<organism evidence="6 7">
    <name type="scientific">Henningerozyma blattae (strain ATCC 34711 / CBS 6284 / DSM 70876 / NBRC 10599 / NRRL Y-10934 / UCD 77-7)</name>
    <name type="common">Yeast</name>
    <name type="synonym">Tetrapisispora blattae</name>
    <dbReference type="NCBI Taxonomy" id="1071380"/>
    <lineage>
        <taxon>Eukaryota</taxon>
        <taxon>Fungi</taxon>
        <taxon>Dikarya</taxon>
        <taxon>Ascomycota</taxon>
        <taxon>Saccharomycotina</taxon>
        <taxon>Saccharomycetes</taxon>
        <taxon>Saccharomycetales</taxon>
        <taxon>Saccharomycetaceae</taxon>
        <taxon>Henningerozyma</taxon>
    </lineage>
</organism>
<evidence type="ECO:0000259" key="4">
    <source>
        <dbReference type="Pfam" id="PF01709"/>
    </source>
</evidence>
<feature type="compositionally biased region" description="Acidic residues" evidence="3">
    <location>
        <begin position="190"/>
        <end position="201"/>
    </location>
</feature>
<evidence type="ECO:0000313" key="7">
    <source>
        <dbReference type="Proteomes" id="UP000002866"/>
    </source>
</evidence>
<dbReference type="InterPro" id="IPR017856">
    <property type="entry name" value="Integrase-like_N"/>
</dbReference>
<dbReference type="GO" id="GO:0099617">
    <property type="term" value="C:matrix side of mitochondrial inner membrane"/>
    <property type="evidence" value="ECO:0007669"/>
    <property type="project" value="EnsemblFungi"/>
</dbReference>
<dbReference type="AlphaFoldDB" id="I2H6K6"/>
<dbReference type="InterPro" id="IPR029072">
    <property type="entry name" value="YebC-like"/>
</dbReference>
<evidence type="ECO:0000259" key="5">
    <source>
        <dbReference type="Pfam" id="PF20772"/>
    </source>
</evidence>
<dbReference type="EMBL" id="HE806322">
    <property type="protein sequence ID" value="CCH62008.1"/>
    <property type="molecule type" value="Genomic_DNA"/>
</dbReference>
<dbReference type="GeneID" id="14497140"/>
<dbReference type="InterPro" id="IPR049083">
    <property type="entry name" value="TACO1_YebC_N"/>
</dbReference>
<dbReference type="HAMAP" id="MF_00693">
    <property type="entry name" value="Transcrip_reg_TACO1"/>
    <property type="match status" value="1"/>
</dbReference>
<comment type="subcellular location">
    <subcellularLocation>
        <location evidence="1">Mitochondrion</location>
    </subcellularLocation>
</comment>
<dbReference type="PANTHER" id="PTHR12532:SF0">
    <property type="entry name" value="TRANSLATIONAL ACTIVATOR OF CYTOCHROME C OXIDASE 1"/>
    <property type="match status" value="1"/>
</dbReference>